<dbReference type="PANTHER" id="PTHR30032">
    <property type="entry name" value="N-ACETYLMURAMOYL-L-ALANINE AMIDASE-RELATED"/>
    <property type="match status" value="1"/>
</dbReference>
<dbReference type="Pfam" id="PF01520">
    <property type="entry name" value="Amidase_3"/>
    <property type="match status" value="1"/>
</dbReference>
<evidence type="ECO:0000313" key="2">
    <source>
        <dbReference type="EMBL" id="ALF53437.1"/>
    </source>
</evidence>
<dbReference type="Proteomes" id="UP000062645">
    <property type="component" value="Chromosome"/>
</dbReference>
<keyword evidence="3" id="KW-1185">Reference proteome</keyword>
<evidence type="ECO:0000313" key="3">
    <source>
        <dbReference type="Proteomes" id="UP000062645"/>
    </source>
</evidence>
<dbReference type="InterPro" id="IPR002508">
    <property type="entry name" value="MurNAc-LAA_cat"/>
</dbReference>
<dbReference type="GO" id="GO:0009253">
    <property type="term" value="P:peptidoglycan catabolic process"/>
    <property type="evidence" value="ECO:0007669"/>
    <property type="project" value="InterPro"/>
</dbReference>
<dbReference type="GO" id="GO:0008745">
    <property type="term" value="F:N-acetylmuramoyl-L-alanine amidase activity"/>
    <property type="evidence" value="ECO:0007669"/>
    <property type="project" value="InterPro"/>
</dbReference>
<dbReference type="InterPro" id="IPR036366">
    <property type="entry name" value="PGBDSf"/>
</dbReference>
<feature type="domain" description="MurNAc-LAA" evidence="1">
    <location>
        <begin position="65"/>
        <end position="168"/>
    </location>
</feature>
<dbReference type="Pfam" id="PF01471">
    <property type="entry name" value="PG_binding_1"/>
    <property type="match status" value="2"/>
</dbReference>
<dbReference type="PANTHER" id="PTHR30032:SF1">
    <property type="entry name" value="N-ACETYLMURAMOYL-L-ALANINE AMIDASE LYTC"/>
    <property type="match status" value="1"/>
</dbReference>
<accession>A0A0M3V5C6</accession>
<proteinExistence type="predicted"/>
<dbReference type="RefSeq" id="WP_062292607.1">
    <property type="nucleotide sequence ID" value="NZ_CP012036.1"/>
</dbReference>
<dbReference type="CDD" id="cd02696">
    <property type="entry name" value="MurNAc-LAA"/>
    <property type="match status" value="1"/>
</dbReference>
<reference evidence="3" key="1">
    <citation type="submission" date="2015-07" db="EMBL/GenBank/DDBJ databases">
        <title>Genome Of Nitrogen-Fixing Cyanobacterium Nostoc piscinale CENA21 From Solimoes/Amazon River Floodplain Sediments And Comparative Genomics To Uncover Biosynthetic Natural Products Potential.</title>
        <authorList>
            <person name="Leao T.F."/>
            <person name="Leao P.N."/>
            <person name="Guimaraes P.I."/>
            <person name="de Melo A.G.C."/>
            <person name="Ramos R.T.J."/>
            <person name="Silva A."/>
            <person name="Fiore M.F."/>
            <person name="Schneider M.P.C."/>
        </authorList>
    </citation>
    <scope>NUCLEOTIDE SEQUENCE [LARGE SCALE GENOMIC DNA]</scope>
    <source>
        <strain evidence="3">CENA21</strain>
    </source>
</reference>
<dbReference type="KEGG" id="npz:ACX27_12235"/>
<protein>
    <submittedName>
        <fullName evidence="2">Cell wall hydrolase</fullName>
    </submittedName>
</protein>
<gene>
    <name evidence="2" type="ORF">ACX27_12235</name>
</gene>
<dbReference type="SUPFAM" id="SSF53187">
    <property type="entry name" value="Zn-dependent exopeptidases"/>
    <property type="match status" value="1"/>
</dbReference>
<dbReference type="InterPro" id="IPR036365">
    <property type="entry name" value="PGBD-like_sf"/>
</dbReference>
<dbReference type="PATRIC" id="fig|224013.5.peg.2967"/>
<dbReference type="STRING" id="224013.ACX27_12235"/>
<dbReference type="SMART" id="SM00646">
    <property type="entry name" value="Ami_3"/>
    <property type="match status" value="1"/>
</dbReference>
<dbReference type="InterPro" id="IPR051922">
    <property type="entry name" value="Bact_Sporulation_Assoc"/>
</dbReference>
<dbReference type="AlphaFoldDB" id="A0A0M3V5C6"/>
<dbReference type="OrthoDB" id="9763643at2"/>
<dbReference type="SUPFAM" id="SSF47090">
    <property type="entry name" value="PGBD-like"/>
    <property type="match status" value="2"/>
</dbReference>
<name>A0A0M3V5C6_9NOSO</name>
<dbReference type="Gene3D" id="3.40.630.40">
    <property type="entry name" value="Zn-dependent exopeptidases"/>
    <property type="match status" value="1"/>
</dbReference>
<organism evidence="2 3">
    <name type="scientific">Nostoc piscinale CENA21</name>
    <dbReference type="NCBI Taxonomy" id="224013"/>
    <lineage>
        <taxon>Bacteria</taxon>
        <taxon>Bacillati</taxon>
        <taxon>Cyanobacteriota</taxon>
        <taxon>Cyanophyceae</taxon>
        <taxon>Nostocales</taxon>
        <taxon>Nostocaceae</taxon>
        <taxon>Nostoc</taxon>
    </lineage>
</organism>
<reference evidence="2 3" key="2">
    <citation type="journal article" date="2016" name="Genome Announc.">
        <title>Draft Genome Sequence of the N2-Fixing Cyanobacterium Nostoc piscinale CENA21, Isolated from the Brazilian Amazon Floodplain.</title>
        <authorList>
            <person name="Leao T."/>
            <person name="Guimaraes P.I."/>
            <person name="de Melo A.G."/>
            <person name="Ramos R.T."/>
            <person name="Leao P.N."/>
            <person name="Silva A."/>
            <person name="Fiore M.F."/>
            <person name="Schneider M.P."/>
        </authorList>
    </citation>
    <scope>NUCLEOTIDE SEQUENCE [LARGE SCALE GENOMIC DNA]</scope>
    <source>
        <strain evidence="2 3">CENA21</strain>
    </source>
</reference>
<dbReference type="EMBL" id="CP012036">
    <property type="protein sequence ID" value="ALF53437.1"/>
    <property type="molecule type" value="Genomic_DNA"/>
</dbReference>
<keyword evidence="2" id="KW-0378">Hydrolase</keyword>
<evidence type="ECO:0000259" key="1">
    <source>
        <dbReference type="SMART" id="SM00646"/>
    </source>
</evidence>
<dbReference type="InterPro" id="IPR002477">
    <property type="entry name" value="Peptidoglycan-bd-like"/>
</dbReference>
<sequence length="314" mass="34053">MKFGIDIGHNSPPDTGARGIKIEDNLTLEVGNKVIAKLKALGHEVISCRPDRPSSSVKDSLSQRVNKANANRVDIFVSIHFNSFNGQANGTEVFAGSETSRKIAKPVLDEIVKLGFFNRGVKSGSHLFVIRNTNMPAILVEGCFIDSQKDINLFNSETMANAIVKGLTGQVPTTPVPPVPDEEQNVDTTTLRLQKALNRLKITDKNGKPLVEDNILGEITSSAVENFQKIVAISPSGVANTSTWNAINLILAKRIIRPNHAGGTVVRYLQYRVGVENDGVYGPQTEAAMKKYQQQNGLTADGIVGPNTWQKLIG</sequence>
<dbReference type="Gene3D" id="1.10.101.10">
    <property type="entry name" value="PGBD-like superfamily/PGBD"/>
    <property type="match status" value="2"/>
</dbReference>